<dbReference type="AlphaFoldDB" id="A0A1H9E8C2"/>
<dbReference type="PROSITE" id="PS51462">
    <property type="entry name" value="NUDIX"/>
    <property type="match status" value="1"/>
</dbReference>
<dbReference type="GO" id="GO:0003824">
    <property type="term" value="F:catalytic activity"/>
    <property type="evidence" value="ECO:0007669"/>
    <property type="project" value="UniProtKB-ARBA"/>
</dbReference>
<dbReference type="EMBL" id="FOGB01000002">
    <property type="protein sequence ID" value="SEQ21909.1"/>
    <property type="molecule type" value="Genomic_DNA"/>
</dbReference>
<keyword evidence="3" id="KW-1185">Reference proteome</keyword>
<feature type="domain" description="Nudix hydrolase" evidence="1">
    <location>
        <begin position="23"/>
        <end position="159"/>
    </location>
</feature>
<dbReference type="Proteomes" id="UP000198749">
    <property type="component" value="Unassembled WGS sequence"/>
</dbReference>
<evidence type="ECO:0000313" key="3">
    <source>
        <dbReference type="Proteomes" id="UP000198749"/>
    </source>
</evidence>
<dbReference type="Gene3D" id="3.90.79.10">
    <property type="entry name" value="Nucleoside Triphosphate Pyrophosphohydrolase"/>
    <property type="match status" value="1"/>
</dbReference>
<dbReference type="InterPro" id="IPR054105">
    <property type="entry name" value="WHD_NrtR"/>
</dbReference>
<dbReference type="Pfam" id="PF00293">
    <property type="entry name" value="NUDIX"/>
    <property type="match status" value="1"/>
</dbReference>
<dbReference type="SUPFAM" id="SSF55811">
    <property type="entry name" value="Nudix"/>
    <property type="match status" value="1"/>
</dbReference>
<dbReference type="Pfam" id="PF21906">
    <property type="entry name" value="WHD_NrtR"/>
    <property type="match status" value="1"/>
</dbReference>
<dbReference type="InterPro" id="IPR036388">
    <property type="entry name" value="WH-like_DNA-bd_sf"/>
</dbReference>
<proteinExistence type="predicted"/>
<reference evidence="3" key="1">
    <citation type="submission" date="2016-10" db="EMBL/GenBank/DDBJ databases">
        <authorList>
            <person name="Varghese N."/>
            <person name="Submissions S."/>
        </authorList>
    </citation>
    <scope>NUCLEOTIDE SEQUENCE [LARGE SCALE GENOMIC DNA]</scope>
    <source>
        <strain evidence="3">DSM 18887</strain>
    </source>
</reference>
<evidence type="ECO:0000259" key="1">
    <source>
        <dbReference type="PROSITE" id="PS51462"/>
    </source>
</evidence>
<evidence type="ECO:0000313" key="2">
    <source>
        <dbReference type="EMBL" id="SEQ21909.1"/>
    </source>
</evidence>
<sequence length="243" mass="27618">MSEQSVMDEATYLQQYDPKQFDSPLVTVDAALFTYHDGVLKVLLVERASHPELGKWGLPGGFIDVHRVADLTQAINGVIEDKTGITAPYLEQLASYGNNQRDKRGWSVTVSYTALMAYQACEVRIATVADAQWVDVEQLPEMTLAFDHMTIIEAGRERLKQKALYSIVPAYALAEEFTFPELQHLHELLIGKPLQKRSFRRRIEQANLLEDTGKFRKDAGRPAILYRLAADAEQYRFVRNLED</sequence>
<gene>
    <name evidence="2" type="ORF">SAMN03080615_00752</name>
</gene>
<dbReference type="PANTHER" id="PTHR43736">
    <property type="entry name" value="ADP-RIBOSE PYROPHOSPHATASE"/>
    <property type="match status" value="1"/>
</dbReference>
<dbReference type="InterPro" id="IPR000086">
    <property type="entry name" value="NUDIX_hydrolase_dom"/>
</dbReference>
<dbReference type="SUPFAM" id="SSF46785">
    <property type="entry name" value="Winged helix' DNA-binding domain"/>
    <property type="match status" value="1"/>
</dbReference>
<dbReference type="InterPro" id="IPR036390">
    <property type="entry name" value="WH_DNA-bd_sf"/>
</dbReference>
<dbReference type="PANTHER" id="PTHR43736:SF4">
    <property type="entry name" value="SLR1690 PROTEIN"/>
    <property type="match status" value="1"/>
</dbReference>
<organism evidence="2 3">
    <name type="scientific">Amphritea atlantica</name>
    <dbReference type="NCBI Taxonomy" id="355243"/>
    <lineage>
        <taxon>Bacteria</taxon>
        <taxon>Pseudomonadati</taxon>
        <taxon>Pseudomonadota</taxon>
        <taxon>Gammaproteobacteria</taxon>
        <taxon>Oceanospirillales</taxon>
        <taxon>Oceanospirillaceae</taxon>
        <taxon>Amphritea</taxon>
    </lineage>
</organism>
<protein>
    <submittedName>
        <fullName evidence="2">ADP-ribose pyrophosphatase YjhB, NUDIX family</fullName>
    </submittedName>
</protein>
<dbReference type="Gene3D" id="1.10.10.10">
    <property type="entry name" value="Winged helix-like DNA-binding domain superfamily/Winged helix DNA-binding domain"/>
    <property type="match status" value="1"/>
</dbReference>
<dbReference type="InterPro" id="IPR015797">
    <property type="entry name" value="NUDIX_hydrolase-like_dom_sf"/>
</dbReference>
<name>A0A1H9E8C2_9GAMM</name>
<dbReference type="STRING" id="355243.SAMN03080615_00752"/>
<dbReference type="RefSeq" id="WP_245756493.1">
    <property type="nucleotide sequence ID" value="NZ_AP025284.1"/>
</dbReference>
<accession>A0A1H9E8C2</accession>
<dbReference type="CDD" id="cd18873">
    <property type="entry name" value="NUDIX_NadM_like"/>
    <property type="match status" value="1"/>
</dbReference>